<evidence type="ECO:0000313" key="6">
    <source>
        <dbReference type="EMBL" id="GAS91523.1"/>
    </source>
</evidence>
<reference evidence="7" key="2">
    <citation type="submission" date="2016-02" db="EMBL/GenBank/DDBJ databases">
        <title>Draft genome sequence of five rapidly growing Mycobacterium species.</title>
        <authorList>
            <person name="Katahira K."/>
            <person name="Gotou Y."/>
            <person name="Iida K."/>
            <person name="Ogura Y."/>
            <person name="Hayashi T."/>
        </authorList>
    </citation>
    <scope>NUCLEOTIDE SEQUENCE [LARGE SCALE GENOMIC DNA]</scope>
    <source>
        <strain evidence="7">JCM15654</strain>
    </source>
</reference>
<gene>
    <name evidence="6" type="ORF">RMCB_5619</name>
</gene>
<keyword evidence="3" id="KW-0804">Transcription</keyword>
<keyword evidence="7" id="KW-1185">Reference proteome</keyword>
<dbReference type="PROSITE" id="PS50977">
    <property type="entry name" value="HTH_TETR_2"/>
    <property type="match status" value="1"/>
</dbReference>
<feature type="domain" description="HTH tetR-type" evidence="5">
    <location>
        <begin position="7"/>
        <end position="67"/>
    </location>
</feature>
<accession>A0A100W4M1</accession>
<dbReference type="InterPro" id="IPR001647">
    <property type="entry name" value="HTH_TetR"/>
</dbReference>
<evidence type="ECO:0000313" key="7">
    <source>
        <dbReference type="Proteomes" id="UP000069620"/>
    </source>
</evidence>
<dbReference type="GO" id="GO:0003677">
    <property type="term" value="F:DNA binding"/>
    <property type="evidence" value="ECO:0007669"/>
    <property type="project" value="UniProtKB-UniRule"/>
</dbReference>
<dbReference type="RefSeq" id="WP_062831383.1">
    <property type="nucleotide sequence ID" value="NZ_BCSX01000049.1"/>
</dbReference>
<dbReference type="PANTHER" id="PTHR47506">
    <property type="entry name" value="TRANSCRIPTIONAL REGULATORY PROTEIN"/>
    <property type="match status" value="1"/>
</dbReference>
<comment type="caution">
    <text evidence="6">The sequence shown here is derived from an EMBL/GenBank/DDBJ whole genome shotgun (WGS) entry which is preliminary data.</text>
</comment>
<dbReference type="InterPro" id="IPR009057">
    <property type="entry name" value="Homeodomain-like_sf"/>
</dbReference>
<dbReference type="InterPro" id="IPR036271">
    <property type="entry name" value="Tet_transcr_reg_TetR-rel_C_sf"/>
</dbReference>
<dbReference type="Gene3D" id="1.10.357.10">
    <property type="entry name" value="Tetracycline Repressor, domain 2"/>
    <property type="match status" value="1"/>
</dbReference>
<dbReference type="SUPFAM" id="SSF46689">
    <property type="entry name" value="Homeodomain-like"/>
    <property type="match status" value="1"/>
</dbReference>
<dbReference type="STRING" id="146020.RMCB_5619"/>
<name>A0A100W4M1_9MYCO</name>
<reference evidence="7" key="1">
    <citation type="journal article" date="2016" name="Genome Announc.">
        <title>Draft Genome Sequences of Five Rapidly Growing Mycobacterium Species, M. thermoresistibile, M. fortuitum subsp. acetamidolyticum, M. canariasense, M. brisbanense, and M. novocastrense.</title>
        <authorList>
            <person name="Katahira K."/>
            <person name="Ogura Y."/>
            <person name="Gotoh Y."/>
            <person name="Hayashi T."/>
        </authorList>
    </citation>
    <scope>NUCLEOTIDE SEQUENCE [LARGE SCALE GENOMIC DNA]</scope>
    <source>
        <strain evidence="7">JCM15654</strain>
    </source>
</reference>
<sequence length="191" mass="20518">MARTADPVKREELLKAVVAYLEQHGIGDMSLAPMAQALGTSKRMLLYYFGDRAELLTQALDASRPQLGEMFSDVTTAEQFTDAARTMWRELTRGGERRNVRLLLQVLSLAVTDPETYGESARTAVEVMIGPIAAALGTIGYAGDDACARATLVVSGLRGLCQDALVTKDRSRVDAAAELLIAASVADSPRT</sequence>
<evidence type="ECO:0000259" key="5">
    <source>
        <dbReference type="PROSITE" id="PS50977"/>
    </source>
</evidence>
<evidence type="ECO:0000256" key="2">
    <source>
        <dbReference type="ARBA" id="ARBA00023125"/>
    </source>
</evidence>
<dbReference type="EMBL" id="BCSX01000049">
    <property type="protein sequence ID" value="GAS91523.1"/>
    <property type="molecule type" value="Genomic_DNA"/>
</dbReference>
<organism evidence="6 7">
    <name type="scientific">Mycolicibacterium brisbanense</name>
    <dbReference type="NCBI Taxonomy" id="146020"/>
    <lineage>
        <taxon>Bacteria</taxon>
        <taxon>Bacillati</taxon>
        <taxon>Actinomycetota</taxon>
        <taxon>Actinomycetes</taxon>
        <taxon>Mycobacteriales</taxon>
        <taxon>Mycobacteriaceae</taxon>
        <taxon>Mycolicibacterium</taxon>
    </lineage>
</organism>
<feature type="DNA-binding region" description="H-T-H motif" evidence="4">
    <location>
        <begin position="30"/>
        <end position="49"/>
    </location>
</feature>
<dbReference type="Proteomes" id="UP000069620">
    <property type="component" value="Unassembled WGS sequence"/>
</dbReference>
<dbReference type="AlphaFoldDB" id="A0A100W4M1"/>
<dbReference type="PANTHER" id="PTHR47506:SF1">
    <property type="entry name" value="HTH-TYPE TRANSCRIPTIONAL REGULATOR YJDC"/>
    <property type="match status" value="1"/>
</dbReference>
<evidence type="ECO:0000256" key="3">
    <source>
        <dbReference type="ARBA" id="ARBA00023163"/>
    </source>
</evidence>
<protein>
    <recommendedName>
        <fullName evidence="5">HTH tetR-type domain-containing protein</fullName>
    </recommendedName>
</protein>
<evidence type="ECO:0000256" key="4">
    <source>
        <dbReference type="PROSITE-ProRule" id="PRU00335"/>
    </source>
</evidence>
<proteinExistence type="predicted"/>
<keyword evidence="2 4" id="KW-0238">DNA-binding</keyword>
<keyword evidence="1" id="KW-0805">Transcription regulation</keyword>
<evidence type="ECO:0000256" key="1">
    <source>
        <dbReference type="ARBA" id="ARBA00023015"/>
    </source>
</evidence>
<dbReference type="SUPFAM" id="SSF48498">
    <property type="entry name" value="Tetracyclin repressor-like, C-terminal domain"/>
    <property type="match status" value="1"/>
</dbReference>
<dbReference type="OrthoDB" id="5177743at2"/>